<dbReference type="OrthoDB" id="5515766at2"/>
<evidence type="ECO:0000313" key="2">
    <source>
        <dbReference type="Proteomes" id="UP000319700"/>
    </source>
</evidence>
<dbReference type="AlphaFoldDB" id="A0A502E7L9"/>
<organism evidence="1 2">
    <name type="scientific">Flavobacterium pectinovorum</name>
    <dbReference type="NCBI Taxonomy" id="29533"/>
    <lineage>
        <taxon>Bacteria</taxon>
        <taxon>Pseudomonadati</taxon>
        <taxon>Bacteroidota</taxon>
        <taxon>Flavobacteriia</taxon>
        <taxon>Flavobacteriales</taxon>
        <taxon>Flavobacteriaceae</taxon>
        <taxon>Flavobacterium</taxon>
    </lineage>
</organism>
<dbReference type="InterPro" id="IPR036583">
    <property type="entry name" value="23S_rRNA_IVS_sf"/>
</dbReference>
<evidence type="ECO:0000313" key="1">
    <source>
        <dbReference type="EMBL" id="TPG33354.1"/>
    </source>
</evidence>
<name>A0A502E7L9_9FLAO</name>
<reference evidence="1 2" key="1">
    <citation type="journal article" date="2019" name="Environ. Microbiol.">
        <title>Species interactions and distinct microbial communities in high Arctic permafrost affected cryosols are associated with the CH4 and CO2 gas fluxes.</title>
        <authorList>
            <person name="Altshuler I."/>
            <person name="Hamel J."/>
            <person name="Turney S."/>
            <person name="Magnuson E."/>
            <person name="Levesque R."/>
            <person name="Greer C."/>
            <person name="Whyte L.G."/>
        </authorList>
    </citation>
    <scope>NUCLEOTIDE SEQUENCE [LARGE SCALE GENOMIC DNA]</scope>
    <source>
        <strain evidence="1 2">42</strain>
    </source>
</reference>
<gene>
    <name evidence="1" type="ORF">EAH81_23830</name>
</gene>
<protein>
    <submittedName>
        <fullName evidence="1">Four helix bundle protein</fullName>
    </submittedName>
</protein>
<keyword evidence="2" id="KW-1185">Reference proteome</keyword>
<accession>A0A502E7L9</accession>
<dbReference type="NCBIfam" id="TIGR02436">
    <property type="entry name" value="four helix bundle protein"/>
    <property type="match status" value="1"/>
</dbReference>
<dbReference type="EMBL" id="RCZH01000021">
    <property type="protein sequence ID" value="TPG33354.1"/>
    <property type="molecule type" value="Genomic_DNA"/>
</dbReference>
<dbReference type="SUPFAM" id="SSF158446">
    <property type="entry name" value="IVS-encoded protein-like"/>
    <property type="match status" value="1"/>
</dbReference>
<comment type="caution">
    <text evidence="1">The sequence shown here is derived from an EMBL/GenBank/DDBJ whole genome shotgun (WGS) entry which is preliminary data.</text>
</comment>
<dbReference type="Gene3D" id="1.20.1440.60">
    <property type="entry name" value="23S rRNA-intervening sequence"/>
    <property type="match status" value="1"/>
</dbReference>
<dbReference type="PANTHER" id="PTHR38471">
    <property type="entry name" value="FOUR HELIX BUNDLE PROTEIN"/>
    <property type="match status" value="1"/>
</dbReference>
<sequence length="129" mass="14830">MANYSSFEEMVIYQLAREQCNQVWSLIMTTSLGQDYKLREQINGSSGSVMDNIAEGFGRGGNKEFITFLSYSRGSCCETKAQLQRCFDRKHINEITFFELNAKAQIIIDQISKFMNYLKTSDKKGSKYD</sequence>
<dbReference type="RefSeq" id="WP_140511436.1">
    <property type="nucleotide sequence ID" value="NZ_RCZH01000021.1"/>
</dbReference>
<dbReference type="Pfam" id="PF05635">
    <property type="entry name" value="23S_rRNA_IVP"/>
    <property type="match status" value="1"/>
</dbReference>
<dbReference type="InterPro" id="IPR012657">
    <property type="entry name" value="23S_rRNA-intervening_sequence"/>
</dbReference>
<proteinExistence type="predicted"/>
<dbReference type="PANTHER" id="PTHR38471:SF2">
    <property type="entry name" value="FOUR HELIX BUNDLE PROTEIN"/>
    <property type="match status" value="1"/>
</dbReference>
<dbReference type="Proteomes" id="UP000319700">
    <property type="component" value="Unassembled WGS sequence"/>
</dbReference>